<feature type="binding site" evidence="5 6">
    <location>
        <position position="163"/>
    </location>
    <ligand>
        <name>Zn(2+)</name>
        <dbReference type="ChEBI" id="CHEBI:29105"/>
    </ligand>
</feature>
<evidence type="ECO:0000256" key="3">
    <source>
        <dbReference type="ARBA" id="ARBA00022833"/>
    </source>
</evidence>
<dbReference type="InterPro" id="IPR003000">
    <property type="entry name" value="Sirtuin"/>
</dbReference>
<dbReference type="PANTHER" id="PTHR11085">
    <property type="entry name" value="NAD-DEPENDENT PROTEIN DEACYLASE SIRTUIN-5, MITOCHONDRIAL-RELATED"/>
    <property type="match status" value="1"/>
</dbReference>
<dbReference type="AlphaFoldDB" id="A0A6J2TW14"/>
<feature type="binding site" evidence="5">
    <location>
        <position position="295"/>
    </location>
    <ligand>
        <name>NAD(+)</name>
        <dbReference type="ChEBI" id="CHEBI:57540"/>
    </ligand>
</feature>
<dbReference type="InterPro" id="IPR026591">
    <property type="entry name" value="Sirtuin_cat_small_dom_sf"/>
</dbReference>
<feature type="binding site" evidence="5 6">
    <location>
        <position position="160"/>
    </location>
    <ligand>
        <name>Zn(2+)</name>
        <dbReference type="ChEBI" id="CHEBI:29105"/>
    </ligand>
</feature>
<keyword evidence="5" id="KW-0496">Mitochondrion</keyword>
<dbReference type="Proteomes" id="UP000504634">
    <property type="component" value="Unplaced"/>
</dbReference>
<accession>A0A6J2TW14</accession>
<dbReference type="PROSITE" id="PS50305">
    <property type="entry name" value="SIRTUIN"/>
    <property type="match status" value="1"/>
</dbReference>
<dbReference type="GO" id="GO:0017136">
    <property type="term" value="F:histone deacetylase activity, NAD-dependent"/>
    <property type="evidence" value="ECO:0007669"/>
    <property type="project" value="TreeGrafter"/>
</dbReference>
<feature type="binding site" evidence="5">
    <location>
        <begin position="134"/>
        <end position="137"/>
    </location>
    <ligand>
        <name>NAD(+)</name>
        <dbReference type="ChEBI" id="CHEBI:57540"/>
    </ligand>
</feature>
<dbReference type="Pfam" id="PF02146">
    <property type="entry name" value="SIR2"/>
    <property type="match status" value="1"/>
</dbReference>
<comment type="function">
    <text evidence="5">NAD-dependent protein deacylase. Catalyzes the NAD-dependent hydrolysis of acyl groups from lysine residues.</text>
</comment>
<dbReference type="RefSeq" id="XP_030379092.1">
    <property type="nucleotide sequence ID" value="XM_030523232.1"/>
</dbReference>
<reference evidence="9" key="1">
    <citation type="submission" date="2025-08" db="UniProtKB">
        <authorList>
            <consortium name="RefSeq"/>
        </authorList>
    </citation>
    <scope>IDENTIFICATION</scope>
    <source>
        <strain evidence="9">11010-0011.00</strain>
        <tissue evidence="9">Whole body</tissue>
    </source>
</reference>
<dbReference type="PANTHER" id="PTHR11085:SF10">
    <property type="entry name" value="NAD-DEPENDENT PROTEIN DEACYLASE SIRTUIN-5, MITOCHONDRIAL-RELATED"/>
    <property type="match status" value="1"/>
</dbReference>
<dbReference type="Gene3D" id="3.30.1600.10">
    <property type="entry name" value="SIR2/SIRT2 'Small Domain"/>
    <property type="match status" value="1"/>
</dbReference>
<evidence type="ECO:0000256" key="1">
    <source>
        <dbReference type="ARBA" id="ARBA00022679"/>
    </source>
</evidence>
<feature type="binding site" evidence="5">
    <location>
        <begin position="277"/>
        <end position="279"/>
    </location>
    <ligand>
        <name>NAD(+)</name>
        <dbReference type="ChEBI" id="CHEBI:57540"/>
    </ligand>
</feature>
<feature type="binding site" evidence="5 6">
    <location>
        <position position="211"/>
    </location>
    <ligand>
        <name>Zn(2+)</name>
        <dbReference type="ChEBI" id="CHEBI:29105"/>
    </ligand>
</feature>
<sequence>MRVNFLLRLQSTALQRRSVQQQYVPQHKPVFDDDIKRLEDFLLSKPNILVLTGAGISTESGIPDYRSEGVGLYARTNHKPIQHIEFLNSANVRKRYWARNFVGWPNFSATQPNGTHHALARFEREMRVQSVVTQNVDRLHTKAGSKNVVELHGSGYVVKCLSCDYRIDRHEFQNILSSLNPAFKDAPAMIRPDGDVDIPQEYIDNFQIPPCPQCSNNLKPEIVFFGDSVPKERVDLIAKMVYDSDGLLVLGSSLLVFSGYRIVLQTKDLKLPVAIVNIGETRADHLADIKISAKCGDVIPKLFDFRKNSKTTA</sequence>
<dbReference type="Gene3D" id="3.40.50.1220">
    <property type="entry name" value="TPP-binding domain"/>
    <property type="match status" value="1"/>
</dbReference>
<keyword evidence="2 5" id="KW-0479">Metal-binding</keyword>
<dbReference type="HAMAP" id="MF_01967">
    <property type="entry name" value="Sirtuin_ClassII"/>
    <property type="match status" value="1"/>
</dbReference>
<proteinExistence type="inferred from homology"/>
<dbReference type="OrthoDB" id="424302at2759"/>
<dbReference type="SUPFAM" id="SSF52467">
    <property type="entry name" value="DHS-like NAD/FAD-binding domain"/>
    <property type="match status" value="1"/>
</dbReference>
<evidence type="ECO:0000256" key="6">
    <source>
        <dbReference type="PROSITE-ProRule" id="PRU00236"/>
    </source>
</evidence>
<feature type="binding site" evidence="5 6">
    <location>
        <position position="214"/>
    </location>
    <ligand>
        <name>Zn(2+)</name>
        <dbReference type="ChEBI" id="CHEBI:29105"/>
    </ligand>
</feature>
<dbReference type="CDD" id="cd01409">
    <property type="entry name" value="SIRT4"/>
    <property type="match status" value="1"/>
</dbReference>
<evidence type="ECO:0000256" key="2">
    <source>
        <dbReference type="ARBA" id="ARBA00022723"/>
    </source>
</evidence>
<keyword evidence="4 5" id="KW-0520">NAD</keyword>
<feature type="binding site" evidence="5">
    <location>
        <begin position="251"/>
        <end position="253"/>
    </location>
    <ligand>
        <name>NAD(+)</name>
        <dbReference type="ChEBI" id="CHEBI:57540"/>
    </ligand>
</feature>
<evidence type="ECO:0000256" key="4">
    <source>
        <dbReference type="ARBA" id="ARBA00023027"/>
    </source>
</evidence>
<dbReference type="GO" id="GO:0008270">
    <property type="term" value="F:zinc ion binding"/>
    <property type="evidence" value="ECO:0007669"/>
    <property type="project" value="UniProtKB-UniRule"/>
</dbReference>
<dbReference type="InterPro" id="IPR026587">
    <property type="entry name" value="Sirtuin_class_II"/>
</dbReference>
<evidence type="ECO:0000256" key="5">
    <source>
        <dbReference type="HAMAP-Rule" id="MF_03161"/>
    </source>
</evidence>
<organism evidence="8 9">
    <name type="scientific">Drosophila lebanonensis</name>
    <name type="common">Fruit fly</name>
    <name type="synonym">Scaptodrosophila lebanonensis</name>
    <dbReference type="NCBI Taxonomy" id="7225"/>
    <lineage>
        <taxon>Eukaryota</taxon>
        <taxon>Metazoa</taxon>
        <taxon>Ecdysozoa</taxon>
        <taxon>Arthropoda</taxon>
        <taxon>Hexapoda</taxon>
        <taxon>Insecta</taxon>
        <taxon>Pterygota</taxon>
        <taxon>Neoptera</taxon>
        <taxon>Endopterygota</taxon>
        <taxon>Diptera</taxon>
        <taxon>Brachycera</taxon>
        <taxon>Muscomorpha</taxon>
        <taxon>Ephydroidea</taxon>
        <taxon>Drosophilidae</taxon>
        <taxon>Scaptodrosophila</taxon>
    </lineage>
</organism>
<feature type="domain" description="Deacetylase sirtuin-type" evidence="7">
    <location>
        <begin position="28"/>
        <end position="313"/>
    </location>
</feature>
<comment type="catalytic activity">
    <reaction evidence="5">
        <text>N(6)-acetyl-L-lysyl-[protein] + NAD(+) + H2O = 2''-O-acetyl-ADP-D-ribose + nicotinamide + L-lysyl-[protein]</text>
        <dbReference type="Rhea" id="RHEA:43636"/>
        <dbReference type="Rhea" id="RHEA-COMP:9752"/>
        <dbReference type="Rhea" id="RHEA-COMP:10731"/>
        <dbReference type="ChEBI" id="CHEBI:15377"/>
        <dbReference type="ChEBI" id="CHEBI:17154"/>
        <dbReference type="ChEBI" id="CHEBI:29969"/>
        <dbReference type="ChEBI" id="CHEBI:57540"/>
        <dbReference type="ChEBI" id="CHEBI:61930"/>
        <dbReference type="ChEBI" id="CHEBI:83767"/>
        <dbReference type="EC" id="2.3.1.286"/>
    </reaction>
</comment>
<comment type="similarity">
    <text evidence="5">Belongs to the sirtuin family. Class II subfamily.</text>
</comment>
<dbReference type="InterPro" id="IPR026590">
    <property type="entry name" value="Ssirtuin_cat_dom"/>
</dbReference>
<dbReference type="InterPro" id="IPR050134">
    <property type="entry name" value="NAD-dep_sirtuin_deacylases"/>
</dbReference>
<evidence type="ECO:0000313" key="8">
    <source>
        <dbReference type="Proteomes" id="UP000504634"/>
    </source>
</evidence>
<comment type="subcellular location">
    <subcellularLocation>
        <location evidence="5">Mitochondrion matrix</location>
    </subcellularLocation>
</comment>
<gene>
    <name evidence="9" type="primary">LOC115627531</name>
</gene>
<keyword evidence="8" id="KW-1185">Reference proteome</keyword>
<keyword evidence="3 5" id="KW-0862">Zinc</keyword>
<dbReference type="NCBIfam" id="NF003738">
    <property type="entry name" value="PRK05333.1"/>
    <property type="match status" value="1"/>
</dbReference>
<protein>
    <recommendedName>
        <fullName evidence="5">NAD-dependent protein deacylase</fullName>
        <ecNumber evidence="5">2.3.1.-</ecNumber>
    </recommendedName>
    <alternativeName>
        <fullName evidence="5">Regulatory protein SIR2 homolog</fullName>
    </alternativeName>
</protein>
<dbReference type="GO" id="GO:0005759">
    <property type="term" value="C:mitochondrial matrix"/>
    <property type="evidence" value="ECO:0007669"/>
    <property type="project" value="UniProtKB-SubCell"/>
</dbReference>
<name>A0A6J2TW14_DROLE</name>
<feature type="binding site" evidence="5">
    <location>
        <begin position="53"/>
        <end position="73"/>
    </location>
    <ligand>
        <name>NAD(+)</name>
        <dbReference type="ChEBI" id="CHEBI:57540"/>
    </ligand>
</feature>
<feature type="active site" description="Proton acceptor" evidence="5 6">
    <location>
        <position position="152"/>
    </location>
</feature>
<comment type="cofactor">
    <cofactor evidence="5">
        <name>Zn(2+)</name>
        <dbReference type="ChEBI" id="CHEBI:29105"/>
    </cofactor>
    <text evidence="5">Binds 1 zinc ion per subunit.</text>
</comment>
<dbReference type="GeneID" id="115627531"/>
<dbReference type="EC" id="2.3.1.-" evidence="5"/>
<dbReference type="InterPro" id="IPR029035">
    <property type="entry name" value="DHS-like_NAD/FAD-binding_dom"/>
</dbReference>
<evidence type="ECO:0000313" key="9">
    <source>
        <dbReference type="RefSeq" id="XP_030379092.1"/>
    </source>
</evidence>
<keyword evidence="1 5" id="KW-0808">Transferase</keyword>
<evidence type="ECO:0000259" key="7">
    <source>
        <dbReference type="PROSITE" id="PS50305"/>
    </source>
</evidence>
<dbReference type="GO" id="GO:0070403">
    <property type="term" value="F:NAD+ binding"/>
    <property type="evidence" value="ECO:0007669"/>
    <property type="project" value="UniProtKB-UniRule"/>
</dbReference>